<evidence type="ECO:0000256" key="1">
    <source>
        <dbReference type="NCBIfam" id="TIGR02362"/>
    </source>
</evidence>
<dbReference type="Gene3D" id="3.40.50.10440">
    <property type="entry name" value="Dihydroxyacetone kinase, domain 1"/>
    <property type="match status" value="1"/>
</dbReference>
<dbReference type="GO" id="GO:0005829">
    <property type="term" value="C:cytosol"/>
    <property type="evidence" value="ECO:0007669"/>
    <property type="project" value="TreeGrafter"/>
</dbReference>
<accession>A0A0F2DDQ8</accession>
<name>A0A0F2DDQ8_STRMT</name>
<dbReference type="GO" id="GO:0004371">
    <property type="term" value="F:glycerone kinase activity"/>
    <property type="evidence" value="ECO:0007669"/>
    <property type="project" value="UniProtKB-UniRule"/>
</dbReference>
<dbReference type="PATRIC" id="fig|28037.212.peg.700"/>
<dbReference type="GO" id="GO:0019563">
    <property type="term" value="P:glycerol catabolic process"/>
    <property type="evidence" value="ECO:0007669"/>
    <property type="project" value="TreeGrafter"/>
</dbReference>
<dbReference type="Proteomes" id="UP000033538">
    <property type="component" value="Unassembled WGS sequence"/>
</dbReference>
<dbReference type="InterPro" id="IPR050861">
    <property type="entry name" value="Dihydroxyacetone_Kinase"/>
</dbReference>
<dbReference type="PROSITE" id="PS51481">
    <property type="entry name" value="DHAK"/>
    <property type="match status" value="1"/>
</dbReference>
<evidence type="ECO:0000313" key="3">
    <source>
        <dbReference type="EMBL" id="KJQ68369.1"/>
    </source>
</evidence>
<sequence>MTFISNHKQKIISSYISATVSSHTELEKHPTLPLVYQKNRNPHQVPILSGGGSGHEPAHIGYVGEGMLTAAIYGQLFTPPTRTEILESIRFLNNGHGVFIIVKNFEADIKEFSWAINTARQEGIKVGYSLAHDDISIEPHNRFQIRGRGLAGTILLHKVLGYATQNGADIEQLTDLGHELAPEIATIGFATKSASLPQATLPLFNLEEGKISYGIGIHGEEGYRIVPFQSSEILANEIISKLRLHYHWKKGDHFILLVNNLGTTTNLEMGIFINDLLQLLEIEGITITFIKSGTFMTSLDMAGISVTLCPVKNKQWLEALNAPTTAFAW</sequence>
<dbReference type="Gene3D" id="3.30.1180.20">
    <property type="entry name" value="Dihydroxyacetone kinase, domain 2"/>
    <property type="match status" value="1"/>
</dbReference>
<dbReference type="EMBL" id="JYGP01000002">
    <property type="protein sequence ID" value="KJQ68369.1"/>
    <property type="molecule type" value="Genomic_DNA"/>
</dbReference>
<proteinExistence type="predicted"/>
<dbReference type="Pfam" id="PF02733">
    <property type="entry name" value="Dak1"/>
    <property type="match status" value="1"/>
</dbReference>
<dbReference type="InterPro" id="IPR004006">
    <property type="entry name" value="DhaK_dom"/>
</dbReference>
<dbReference type="InterPro" id="IPR012735">
    <property type="entry name" value="DhaK_1b"/>
</dbReference>
<dbReference type="PANTHER" id="PTHR28629">
    <property type="entry name" value="TRIOKINASE/FMN CYCLASE"/>
    <property type="match status" value="1"/>
</dbReference>
<organism evidence="3 4">
    <name type="scientific">Streptococcus mitis</name>
    <dbReference type="NCBI Taxonomy" id="28037"/>
    <lineage>
        <taxon>Bacteria</taxon>
        <taxon>Bacillati</taxon>
        <taxon>Bacillota</taxon>
        <taxon>Bacilli</taxon>
        <taxon>Lactobacillales</taxon>
        <taxon>Streptococcaceae</taxon>
        <taxon>Streptococcus</taxon>
        <taxon>Streptococcus mitis group</taxon>
    </lineage>
</organism>
<protein>
    <recommendedName>
        <fullName evidence="1">DhaKLM operon coactivator DhaQ</fullName>
    </recommendedName>
</protein>
<evidence type="ECO:0000313" key="4">
    <source>
        <dbReference type="Proteomes" id="UP000033538"/>
    </source>
</evidence>
<gene>
    <name evidence="3" type="ORF">TZ90_00735</name>
</gene>
<evidence type="ECO:0000259" key="2">
    <source>
        <dbReference type="PROSITE" id="PS51481"/>
    </source>
</evidence>
<feature type="domain" description="DhaK" evidence="2">
    <location>
        <begin position="7"/>
        <end position="329"/>
    </location>
</feature>
<dbReference type="FunFam" id="3.40.50.10440:FF:000001">
    <property type="entry name" value="Dihydroxyacetone kinase, DhaK subunit"/>
    <property type="match status" value="1"/>
</dbReference>
<dbReference type="PANTHER" id="PTHR28629:SF4">
    <property type="entry name" value="TRIOKINASE_FMN CYCLASE"/>
    <property type="match status" value="1"/>
</dbReference>
<dbReference type="SUPFAM" id="SSF82549">
    <property type="entry name" value="DAK1/DegV-like"/>
    <property type="match status" value="1"/>
</dbReference>
<comment type="caution">
    <text evidence="3">The sequence shown here is derived from an EMBL/GenBank/DDBJ whole genome shotgun (WGS) entry which is preliminary data.</text>
</comment>
<dbReference type="RefSeq" id="WP_045611535.1">
    <property type="nucleotide sequence ID" value="NZ_JYGP01000002.1"/>
</dbReference>
<dbReference type="NCBIfam" id="TIGR02362">
    <property type="entry name" value="dhaK1b"/>
    <property type="match status" value="1"/>
</dbReference>
<dbReference type="AlphaFoldDB" id="A0A0F2DDQ8"/>
<reference evidence="3 4" key="1">
    <citation type="submission" date="2015-02" db="EMBL/GenBank/DDBJ databases">
        <title>Evolution of amylase-binding proteins of oral streptococcal species.</title>
        <authorList>
            <person name="Haase E.M."/>
        </authorList>
    </citation>
    <scope>NUCLEOTIDE SEQUENCE [LARGE SCALE GENOMIC DNA]</scope>
    <source>
        <strain evidence="3 4">OT25</strain>
    </source>
</reference>